<sequence length="170" mass="20134">MNFKEYDVQTPRQLSFKRFYIKKVVINRKPQFMGNQSKDKPKIAFGSNLKSVNKERFELPTLFYDKKYTCIDKHSGVPSILSTRNSRIKSEYDANEKINKLKKLDEFSNSKSLSLSFQPKQYNQKKREPIHSDPLNYLNKLLPMTVRQLKESFIMLLNKHQSNKINLEPK</sequence>
<dbReference type="OMA" id="LKESFIM"/>
<dbReference type="EMBL" id="CAJJDM010000002">
    <property type="protein sequence ID" value="CAD8043771.1"/>
    <property type="molecule type" value="Genomic_DNA"/>
</dbReference>
<comment type="caution">
    <text evidence="1">The sequence shown here is derived from an EMBL/GenBank/DDBJ whole genome shotgun (WGS) entry which is preliminary data.</text>
</comment>
<dbReference type="Proteomes" id="UP000688137">
    <property type="component" value="Unassembled WGS sequence"/>
</dbReference>
<accession>A0A8S1JNY8</accession>
<dbReference type="AlphaFoldDB" id="A0A8S1JNY8"/>
<reference evidence="1" key="1">
    <citation type="submission" date="2021-01" db="EMBL/GenBank/DDBJ databases">
        <authorList>
            <consortium name="Genoscope - CEA"/>
            <person name="William W."/>
        </authorList>
    </citation>
    <scope>NUCLEOTIDE SEQUENCE</scope>
</reference>
<gene>
    <name evidence="1" type="ORF">PPRIM_AZ9-3.1.T0050425</name>
</gene>
<keyword evidence="2" id="KW-1185">Reference proteome</keyword>
<organism evidence="1 2">
    <name type="scientific">Paramecium primaurelia</name>
    <dbReference type="NCBI Taxonomy" id="5886"/>
    <lineage>
        <taxon>Eukaryota</taxon>
        <taxon>Sar</taxon>
        <taxon>Alveolata</taxon>
        <taxon>Ciliophora</taxon>
        <taxon>Intramacronucleata</taxon>
        <taxon>Oligohymenophorea</taxon>
        <taxon>Peniculida</taxon>
        <taxon>Parameciidae</taxon>
        <taxon>Paramecium</taxon>
    </lineage>
</organism>
<evidence type="ECO:0000313" key="2">
    <source>
        <dbReference type="Proteomes" id="UP000688137"/>
    </source>
</evidence>
<protein>
    <submittedName>
        <fullName evidence="1">Uncharacterized protein</fullName>
    </submittedName>
</protein>
<evidence type="ECO:0000313" key="1">
    <source>
        <dbReference type="EMBL" id="CAD8043771.1"/>
    </source>
</evidence>
<name>A0A8S1JNY8_PARPR</name>
<proteinExistence type="predicted"/>